<dbReference type="AlphaFoldDB" id="F8KSZ1"/>
<protein>
    <submittedName>
        <fullName evidence="1">Uncharacterized protein</fullName>
    </submittedName>
</protein>
<name>F8KSZ1_HELBC</name>
<keyword evidence="2" id="KW-1185">Reference proteome</keyword>
<organism evidence="1 2">
    <name type="scientific">Helicobacter bizzozeronii (strain CIII-1)</name>
    <dbReference type="NCBI Taxonomy" id="1002804"/>
    <lineage>
        <taxon>Bacteria</taxon>
        <taxon>Pseudomonadati</taxon>
        <taxon>Campylobacterota</taxon>
        <taxon>Epsilonproteobacteria</taxon>
        <taxon>Campylobacterales</taxon>
        <taxon>Helicobacteraceae</taxon>
        <taxon>Helicobacter</taxon>
    </lineage>
</organism>
<dbReference type="Proteomes" id="UP000008387">
    <property type="component" value="Chromosome"/>
</dbReference>
<dbReference type="STRING" id="1002804.HBZC1_09390"/>
<accession>F8KSZ1</accession>
<evidence type="ECO:0000313" key="1">
    <source>
        <dbReference type="EMBL" id="CCB79925.1"/>
    </source>
</evidence>
<dbReference type="HOGENOM" id="CLU_3270959_0_0_7"/>
<dbReference type="EMBL" id="FR871757">
    <property type="protein sequence ID" value="CCB79925.1"/>
    <property type="molecule type" value="Genomic_DNA"/>
</dbReference>
<gene>
    <name evidence="1" type="ordered locus">HBZC1_09390</name>
</gene>
<evidence type="ECO:0000313" key="2">
    <source>
        <dbReference type="Proteomes" id="UP000008387"/>
    </source>
</evidence>
<sequence length="41" mass="4586">MVIDLGAILAWILEVLLTCLKDFTTCNGKLYLKACYNPPNI</sequence>
<proteinExistence type="predicted"/>
<dbReference type="KEGG" id="hbi:HBZC1_09390"/>
<reference evidence="1 2" key="1">
    <citation type="journal article" date="2011" name="J. Bacteriol.">
        <title>Genome sequence of Helicobacter bizzozeronii strain CIII-1, an isolate from human gastric mucosa.</title>
        <authorList>
            <person name="Schott T."/>
            <person name="Rossi M."/>
            <person name="Hanninen M.L."/>
        </authorList>
    </citation>
    <scope>NUCLEOTIDE SEQUENCE [LARGE SCALE GENOMIC DNA]</scope>
    <source>
        <strain evidence="1 2">CIII-1</strain>
    </source>
</reference>